<gene>
    <name evidence="1" type="ORF">HLPR_20770</name>
</gene>
<keyword evidence="2" id="KW-1185">Reference proteome</keyword>
<dbReference type="NCBIfam" id="NF008633">
    <property type="entry name" value="PRK11622.1"/>
    <property type="match status" value="1"/>
</dbReference>
<dbReference type="PANTHER" id="PTHR42779">
    <property type="entry name" value="PROTEIN YNJB"/>
    <property type="match status" value="1"/>
</dbReference>
<name>A0AAU9E4Z6_9FIRM</name>
<dbReference type="Pfam" id="PF13416">
    <property type="entry name" value="SBP_bac_8"/>
    <property type="match status" value="1"/>
</dbReference>
<dbReference type="EMBL" id="AP028654">
    <property type="protein sequence ID" value="BEP29746.1"/>
    <property type="molecule type" value="Genomic_DNA"/>
</dbReference>
<reference evidence="1 2" key="1">
    <citation type="submission" date="2023-08" db="EMBL/GenBank/DDBJ databases">
        <title>Helicovermis profunda gen. nov., sp. nov., a novel mesophilic, fermentative bacterium within the Bacillota from a deep-sea hydrothermal vent chimney.</title>
        <authorList>
            <person name="Miyazaki U."/>
            <person name="Mizutani D."/>
            <person name="Hashimoto Y."/>
            <person name="Tame A."/>
            <person name="Sawayama S."/>
            <person name="Miyazaki J."/>
            <person name="Takai K."/>
            <person name="Nakagawa S."/>
        </authorList>
    </citation>
    <scope>NUCLEOTIDE SEQUENCE [LARGE SCALE GENOMIC DNA]</scope>
    <source>
        <strain evidence="1 2">S502</strain>
    </source>
</reference>
<evidence type="ECO:0000313" key="1">
    <source>
        <dbReference type="EMBL" id="BEP29746.1"/>
    </source>
</evidence>
<dbReference type="SUPFAM" id="SSF53850">
    <property type="entry name" value="Periplasmic binding protein-like II"/>
    <property type="match status" value="1"/>
</dbReference>
<dbReference type="AlphaFoldDB" id="A0AAU9E4Z6"/>
<dbReference type="PROSITE" id="PS51257">
    <property type="entry name" value="PROKAR_LIPOPROTEIN"/>
    <property type="match status" value="1"/>
</dbReference>
<dbReference type="Gene3D" id="3.40.190.10">
    <property type="entry name" value="Periplasmic binding protein-like II"/>
    <property type="match status" value="2"/>
</dbReference>
<organism evidence="1 2">
    <name type="scientific">Helicovermis profundi</name>
    <dbReference type="NCBI Taxonomy" id="3065157"/>
    <lineage>
        <taxon>Bacteria</taxon>
        <taxon>Bacillati</taxon>
        <taxon>Bacillota</taxon>
        <taxon>Clostridia</taxon>
        <taxon>Helicovermis</taxon>
    </lineage>
</organism>
<dbReference type="Proteomes" id="UP001321786">
    <property type="component" value="Chromosome"/>
</dbReference>
<protein>
    <submittedName>
        <fullName evidence="1">ABC transporter substrate-binding protein</fullName>
    </submittedName>
</protein>
<accession>A0AAU9E4Z6</accession>
<dbReference type="RefSeq" id="WP_338535363.1">
    <property type="nucleotide sequence ID" value="NZ_AP028654.1"/>
</dbReference>
<dbReference type="KEGG" id="hprf:HLPR_20770"/>
<dbReference type="InterPro" id="IPR006059">
    <property type="entry name" value="SBP"/>
</dbReference>
<dbReference type="PANTHER" id="PTHR42779:SF1">
    <property type="entry name" value="PROTEIN YNJB"/>
    <property type="match status" value="1"/>
</dbReference>
<sequence>MKKLLIIGVIFIIIFTGCTSTDTGNPNITKKDMELMLDSSKGTTIIAYHNIKDKLKLKWLESYVSKGIKSEYDIDVKFVYKPYEEYYKKLNKQYLEEDSNGKFDLLLYDDNSFKQLKNEKLLYGPFLKKVDNSYKYQDQESYEIHFNQGIPIEGYETLLGRNQLLFIYDEDFLENAPSTPEEIINALKDKKGKFTYLDPSTKIGRAYINSIFFSFVKYEDVYGEDLSYEELKTKMKPALDYFKKLKPYMAYKDGKLPMTQDEIDEMFYKKEIMFSMTFDIDHASTVSKLDLYPIGAKAFVFDTGTTGYDFYAAIPFNSSNKASAILSINYMLSLHAQNNKYDPKKWGNLPSLDSVFMKAEDAKILTKATIKRSDIKEADLLSVRIPEVPKDLSDKLYELWQNEIFNK</sequence>
<proteinExistence type="predicted"/>
<evidence type="ECO:0000313" key="2">
    <source>
        <dbReference type="Proteomes" id="UP001321786"/>
    </source>
</evidence>